<proteinExistence type="predicted"/>
<organism evidence="1 2">
    <name type="scientific">Pseudomonas syringae pv. maculicola str. ES4326</name>
    <dbReference type="NCBI Taxonomy" id="629265"/>
    <lineage>
        <taxon>Bacteria</taxon>
        <taxon>Pseudomonadati</taxon>
        <taxon>Pseudomonadota</taxon>
        <taxon>Gammaproteobacteria</taxon>
        <taxon>Pseudomonadales</taxon>
        <taxon>Pseudomonadaceae</taxon>
        <taxon>Pseudomonas</taxon>
    </lineage>
</organism>
<dbReference type="EMBL" id="CP047260">
    <property type="protein sequence ID" value="QHE95866.1"/>
    <property type="molecule type" value="Genomic_DNA"/>
</dbReference>
<sequence length="69" mass="7863">MTRQSEENGFIYVPYEKELLSAIKLACHGFGVNNQSFSLLKGFFTHSGALVEKPPKSPQTLFFTFTFER</sequence>
<dbReference type="Proteomes" id="UP000003811">
    <property type="component" value="Chromosome"/>
</dbReference>
<name>A0A8T8BXR6_PSEYM</name>
<protein>
    <submittedName>
        <fullName evidence="1">Uncharacterized protein</fullName>
    </submittedName>
</protein>
<reference evidence="1 2" key="1">
    <citation type="journal article" date="2011" name="PLoS Pathog.">
        <title>Dynamic evolution of pathogenicity revealed by sequencing and comparative genomics of 19 Pseudomonas syringae isolates.</title>
        <authorList>
            <person name="Baltrus D.A."/>
            <person name="Nishimura M.T."/>
            <person name="Romanchuk A."/>
            <person name="Chang J.H."/>
            <person name="Mukhtar M.S."/>
            <person name="Cherkis K."/>
            <person name="Roach J."/>
            <person name="Grant S.R."/>
            <person name="Jones C.D."/>
            <person name="Dangl J.L."/>
        </authorList>
    </citation>
    <scope>NUCLEOTIDE SEQUENCE [LARGE SCALE GENOMIC DNA]</scope>
    <source>
        <strain evidence="1 2">ES4326</strain>
    </source>
</reference>
<dbReference type="AlphaFoldDB" id="A0A8T8BXR6"/>
<accession>A0A8T8BXR6</accession>
<evidence type="ECO:0000313" key="2">
    <source>
        <dbReference type="Proteomes" id="UP000003811"/>
    </source>
</evidence>
<gene>
    <name evidence="1" type="ORF">PMA4326_004045</name>
</gene>
<evidence type="ECO:0000313" key="1">
    <source>
        <dbReference type="EMBL" id="QHE95866.1"/>
    </source>
</evidence>